<comment type="caution">
    <text evidence="1">The sequence shown here is derived from an EMBL/GenBank/DDBJ whole genome shotgun (WGS) entry which is preliminary data.</text>
</comment>
<gene>
    <name evidence="1" type="ORF">GALL_541190</name>
</gene>
<dbReference type="AlphaFoldDB" id="A0A1J5NZX0"/>
<organism evidence="1">
    <name type="scientific">mine drainage metagenome</name>
    <dbReference type="NCBI Taxonomy" id="410659"/>
    <lineage>
        <taxon>unclassified sequences</taxon>
        <taxon>metagenomes</taxon>
        <taxon>ecological metagenomes</taxon>
    </lineage>
</organism>
<evidence type="ECO:0000313" key="1">
    <source>
        <dbReference type="EMBL" id="OIQ64330.1"/>
    </source>
</evidence>
<proteinExistence type="predicted"/>
<reference evidence="1" key="1">
    <citation type="submission" date="2016-10" db="EMBL/GenBank/DDBJ databases">
        <title>Sequence of Gallionella enrichment culture.</title>
        <authorList>
            <person name="Poehlein A."/>
            <person name="Muehling M."/>
            <person name="Daniel R."/>
        </authorList>
    </citation>
    <scope>NUCLEOTIDE SEQUENCE</scope>
</reference>
<protein>
    <submittedName>
        <fullName evidence="1">Uncharacterized protein</fullName>
    </submittedName>
</protein>
<name>A0A1J5NZX0_9ZZZZ</name>
<dbReference type="EMBL" id="MLJW01008212">
    <property type="protein sequence ID" value="OIQ64330.1"/>
    <property type="molecule type" value="Genomic_DNA"/>
</dbReference>
<sequence length="39" mass="4269">MGQLAGNHFLTIVEGLENLVPPGKMTLWQGAQAIEFRNS</sequence>
<accession>A0A1J5NZX0</accession>
<dbReference type="Gene3D" id="2.40.100.20">
    <property type="match status" value="1"/>
</dbReference>